<name>K2MJ04_9HYPH</name>
<evidence type="ECO:0000259" key="1">
    <source>
        <dbReference type="Pfam" id="PF10135"/>
    </source>
</evidence>
<proteinExistence type="predicted"/>
<comment type="caution">
    <text evidence="2">The sequence shown here is derived from an EMBL/GenBank/DDBJ whole genome shotgun (WGS) entry which is preliminary data.</text>
</comment>
<keyword evidence="3" id="KW-1185">Reference proteome</keyword>
<gene>
    <name evidence="2" type="ORF">NA2_19543</name>
</gene>
<evidence type="ECO:0000313" key="2">
    <source>
        <dbReference type="EMBL" id="EKF17127.1"/>
    </source>
</evidence>
<feature type="domain" description="Flagellar protein FlgJ N-terminal" evidence="1">
    <location>
        <begin position="82"/>
        <end position="116"/>
    </location>
</feature>
<evidence type="ECO:0000313" key="3">
    <source>
        <dbReference type="Proteomes" id="UP000006786"/>
    </source>
</evidence>
<dbReference type="Proteomes" id="UP000006786">
    <property type="component" value="Unassembled WGS sequence"/>
</dbReference>
<reference evidence="2 3" key="1">
    <citation type="journal article" date="2012" name="J. Bacteriol.">
        <title>Genome Sequence of Nitratireductor pacificus Type Strain pht-3B.</title>
        <authorList>
            <person name="Lai Q."/>
            <person name="Li G."/>
            <person name="Shao Z."/>
        </authorList>
    </citation>
    <scope>NUCLEOTIDE SEQUENCE [LARGE SCALE GENOMIC DNA]</scope>
    <source>
        <strain evidence="3">pht-3B</strain>
    </source>
</reference>
<protein>
    <recommendedName>
        <fullName evidence="1">Flagellar protein FlgJ N-terminal domain-containing protein</fullName>
    </recommendedName>
</protein>
<sequence length="180" mass="18688">MAISPPGDIVLNVVRAADPAKAAAARARLEAHAGTAANFSATFESASLRSARSADSARPEAETKFEAMILQNFLQTLLPEDTTALYGEGMAGEMWRSMLAEKLGDTLAAQGGLGIAGRVLGDHTLENEKKVPIGAVSLTPEQQEAGKRALMSSALITEIERRAAKTLGIGAPSTEDGKAG</sequence>
<dbReference type="Pfam" id="PF10135">
    <property type="entry name" value="Rod-binding"/>
    <property type="match status" value="1"/>
</dbReference>
<dbReference type="EMBL" id="AMRM01000029">
    <property type="protein sequence ID" value="EKF17127.1"/>
    <property type="molecule type" value="Genomic_DNA"/>
</dbReference>
<organism evidence="2 3">
    <name type="scientific">Nitratireductor pacificus pht-3B</name>
    <dbReference type="NCBI Taxonomy" id="391937"/>
    <lineage>
        <taxon>Bacteria</taxon>
        <taxon>Pseudomonadati</taxon>
        <taxon>Pseudomonadota</taxon>
        <taxon>Alphaproteobacteria</taxon>
        <taxon>Hyphomicrobiales</taxon>
        <taxon>Phyllobacteriaceae</taxon>
        <taxon>Nitratireductor</taxon>
    </lineage>
</organism>
<accession>K2MJ04</accession>
<dbReference type="eggNOG" id="COG3951">
    <property type="taxonomic scope" value="Bacteria"/>
</dbReference>
<dbReference type="RefSeq" id="WP_008598979.1">
    <property type="nucleotide sequence ID" value="NZ_AMRM01000029.1"/>
</dbReference>
<dbReference type="AlphaFoldDB" id="K2MJ04"/>
<dbReference type="PATRIC" id="fig|391937.3.peg.4010"/>
<dbReference type="InterPro" id="IPR019301">
    <property type="entry name" value="Flagellar_prot_FlgJ_N"/>
</dbReference>
<dbReference type="STRING" id="391937.NA2_19543"/>